<dbReference type="InterPro" id="IPR008983">
    <property type="entry name" value="Tumour_necrosis_fac-like_dom"/>
</dbReference>
<reference evidence="3 4" key="1">
    <citation type="journal article" date="2023" name="Sci. Data">
        <title>Genome assembly of the Korean intertidal mud-creeper Batillaria attramentaria.</title>
        <authorList>
            <person name="Patra A.K."/>
            <person name="Ho P.T."/>
            <person name="Jun S."/>
            <person name="Lee S.J."/>
            <person name="Kim Y."/>
            <person name="Won Y.J."/>
        </authorList>
    </citation>
    <scope>NUCLEOTIDE SEQUENCE [LARGE SCALE GENOMIC DNA]</scope>
    <source>
        <strain evidence="3">Wonlab-2016</strain>
    </source>
</reference>
<dbReference type="EMBL" id="JACVVK020000284">
    <property type="protein sequence ID" value="KAK7480309.1"/>
    <property type="molecule type" value="Genomic_DNA"/>
</dbReference>
<dbReference type="Proteomes" id="UP001519460">
    <property type="component" value="Unassembled WGS sequence"/>
</dbReference>
<keyword evidence="1" id="KW-0732">Signal</keyword>
<dbReference type="SMART" id="SM00110">
    <property type="entry name" value="C1Q"/>
    <property type="match status" value="1"/>
</dbReference>
<dbReference type="Gene3D" id="2.60.120.40">
    <property type="match status" value="1"/>
</dbReference>
<comment type="caution">
    <text evidence="3">The sequence shown here is derived from an EMBL/GenBank/DDBJ whole genome shotgun (WGS) entry which is preliminary data.</text>
</comment>
<protein>
    <recommendedName>
        <fullName evidence="2">C1q domain-containing protein</fullName>
    </recommendedName>
</protein>
<feature type="chain" id="PRO_5044810841" description="C1q domain-containing protein" evidence="1">
    <location>
        <begin position="21"/>
        <end position="193"/>
    </location>
</feature>
<evidence type="ECO:0000313" key="4">
    <source>
        <dbReference type="Proteomes" id="UP001519460"/>
    </source>
</evidence>
<dbReference type="PROSITE" id="PS50871">
    <property type="entry name" value="C1Q"/>
    <property type="match status" value="1"/>
</dbReference>
<dbReference type="SUPFAM" id="SSF49842">
    <property type="entry name" value="TNF-like"/>
    <property type="match status" value="1"/>
</dbReference>
<dbReference type="Pfam" id="PF00386">
    <property type="entry name" value="C1q"/>
    <property type="match status" value="1"/>
</dbReference>
<accession>A0ABD0JZS7</accession>
<dbReference type="AlphaFoldDB" id="A0ABD0JZS7"/>
<keyword evidence="4" id="KW-1185">Reference proteome</keyword>
<evidence type="ECO:0000259" key="2">
    <source>
        <dbReference type="PROSITE" id="PS50871"/>
    </source>
</evidence>
<feature type="signal peptide" evidence="1">
    <location>
        <begin position="1"/>
        <end position="20"/>
    </location>
</feature>
<feature type="domain" description="C1q" evidence="2">
    <location>
        <begin position="65"/>
        <end position="193"/>
    </location>
</feature>
<sequence>MASVCFLVTAFSLTVHLSSGYHDHLYRRSDDTNPLSDVVAQQAADIQTNQAKIATLEHKLAAMEAQIHQTPYLFTAHTGTTATYNTGQPILFHHIMYNLGSMYDSLTGTITIPRDGVYLVSIRPDPNGPQNLTVQIRVNGTPKFYAYDEHGGPTGVSAALNLKAGDRITAESDDNGTEVESGTLISVVLIRPY</sequence>
<gene>
    <name evidence="3" type="ORF">BaRGS_00028477</name>
</gene>
<evidence type="ECO:0000313" key="3">
    <source>
        <dbReference type="EMBL" id="KAK7480309.1"/>
    </source>
</evidence>
<name>A0ABD0JZS7_9CAEN</name>
<evidence type="ECO:0000256" key="1">
    <source>
        <dbReference type="SAM" id="SignalP"/>
    </source>
</evidence>
<proteinExistence type="predicted"/>
<dbReference type="InterPro" id="IPR001073">
    <property type="entry name" value="C1q_dom"/>
</dbReference>
<organism evidence="3 4">
    <name type="scientific">Batillaria attramentaria</name>
    <dbReference type="NCBI Taxonomy" id="370345"/>
    <lineage>
        <taxon>Eukaryota</taxon>
        <taxon>Metazoa</taxon>
        <taxon>Spiralia</taxon>
        <taxon>Lophotrochozoa</taxon>
        <taxon>Mollusca</taxon>
        <taxon>Gastropoda</taxon>
        <taxon>Caenogastropoda</taxon>
        <taxon>Sorbeoconcha</taxon>
        <taxon>Cerithioidea</taxon>
        <taxon>Batillariidae</taxon>
        <taxon>Batillaria</taxon>
    </lineage>
</organism>